<dbReference type="InterPro" id="IPR013321">
    <property type="entry name" value="Arc_rbn_hlx_hlx"/>
</dbReference>
<protein>
    <recommendedName>
        <fullName evidence="4">HicB family protein</fullName>
    </recommendedName>
</protein>
<dbReference type="RefSeq" id="WP_344812306.1">
    <property type="nucleotide sequence ID" value="NZ_BAAAYX010000005.1"/>
</dbReference>
<keyword evidence="3" id="KW-1185">Reference proteome</keyword>
<evidence type="ECO:0000313" key="2">
    <source>
        <dbReference type="EMBL" id="GAA3703626.1"/>
    </source>
</evidence>
<evidence type="ECO:0000313" key="3">
    <source>
        <dbReference type="Proteomes" id="UP001500051"/>
    </source>
</evidence>
<evidence type="ECO:0008006" key="4">
    <source>
        <dbReference type="Google" id="ProtNLM"/>
    </source>
</evidence>
<name>A0ABP7DCB6_9ACTN</name>
<dbReference type="InterPro" id="IPR010985">
    <property type="entry name" value="Ribbon_hlx_hlx"/>
</dbReference>
<dbReference type="Gene3D" id="1.10.1220.10">
    <property type="entry name" value="Met repressor-like"/>
    <property type="match status" value="1"/>
</dbReference>
<feature type="compositionally biased region" description="Basic and acidic residues" evidence="1">
    <location>
        <begin position="203"/>
        <end position="214"/>
    </location>
</feature>
<comment type="caution">
    <text evidence="2">The sequence shown here is derived from an EMBL/GenBank/DDBJ whole genome shotgun (WGS) entry which is preliminary data.</text>
</comment>
<feature type="region of interest" description="Disordered" evidence="1">
    <location>
        <begin position="82"/>
        <end position="123"/>
    </location>
</feature>
<gene>
    <name evidence="2" type="ORF">GCM10022204_21090</name>
</gene>
<feature type="compositionally biased region" description="Pro residues" evidence="1">
    <location>
        <begin position="162"/>
        <end position="175"/>
    </location>
</feature>
<reference evidence="3" key="1">
    <citation type="journal article" date="2019" name="Int. J. Syst. Evol. Microbiol.">
        <title>The Global Catalogue of Microorganisms (GCM) 10K type strain sequencing project: providing services to taxonomists for standard genome sequencing and annotation.</title>
        <authorList>
            <consortium name="The Broad Institute Genomics Platform"/>
            <consortium name="The Broad Institute Genome Sequencing Center for Infectious Disease"/>
            <person name="Wu L."/>
            <person name="Ma J."/>
        </authorList>
    </citation>
    <scope>NUCLEOTIDE SEQUENCE [LARGE SCALE GENOMIC DNA]</scope>
    <source>
        <strain evidence="3">JCM 16548</strain>
    </source>
</reference>
<proteinExistence type="predicted"/>
<feature type="compositionally biased region" description="Gly residues" evidence="1">
    <location>
        <begin position="189"/>
        <end position="199"/>
    </location>
</feature>
<feature type="region of interest" description="Disordered" evidence="1">
    <location>
        <begin position="159"/>
        <end position="223"/>
    </location>
</feature>
<accession>A0ABP7DCB6</accession>
<sequence>MDLSPYLETVREGVSNAAALGDDTTRLTAERLGGAVEASTRLALIRALADAAAQISAETAPTSVELRMSGPDPELVVVVPAPGPEPTLLLPDDHATPDGASPGAPDTDEPTEIDEDEPVSRISLRLPASVKTKVDEKADRDGLSTNAWLLRAIMDALGERPVAPPPPAPPTPPGDGGPFGPYGVFGPNGPFGAGGFFGGRGRRPGDLPEPEPGRRGSVQGWVR</sequence>
<evidence type="ECO:0000256" key="1">
    <source>
        <dbReference type="SAM" id="MobiDB-lite"/>
    </source>
</evidence>
<feature type="compositionally biased region" description="Acidic residues" evidence="1">
    <location>
        <begin position="106"/>
        <end position="117"/>
    </location>
</feature>
<dbReference type="Proteomes" id="UP001500051">
    <property type="component" value="Unassembled WGS sequence"/>
</dbReference>
<dbReference type="EMBL" id="BAAAYX010000005">
    <property type="protein sequence ID" value="GAA3703626.1"/>
    <property type="molecule type" value="Genomic_DNA"/>
</dbReference>
<organism evidence="2 3">
    <name type="scientific">Microlunatus aurantiacus</name>
    <dbReference type="NCBI Taxonomy" id="446786"/>
    <lineage>
        <taxon>Bacteria</taxon>
        <taxon>Bacillati</taxon>
        <taxon>Actinomycetota</taxon>
        <taxon>Actinomycetes</taxon>
        <taxon>Propionibacteriales</taxon>
        <taxon>Propionibacteriaceae</taxon>
        <taxon>Microlunatus</taxon>
    </lineage>
</organism>
<dbReference type="SUPFAM" id="SSF47598">
    <property type="entry name" value="Ribbon-helix-helix"/>
    <property type="match status" value="1"/>
</dbReference>